<feature type="region of interest" description="Disordered" evidence="1">
    <location>
        <begin position="1"/>
        <end position="28"/>
    </location>
</feature>
<comment type="caution">
    <text evidence="3">The sequence shown here is derived from an EMBL/GenBank/DDBJ whole genome shotgun (WGS) entry which is preliminary data.</text>
</comment>
<accession>A0ABD2ZIE6</accession>
<evidence type="ECO:0000313" key="4">
    <source>
        <dbReference type="Proteomes" id="UP001630127"/>
    </source>
</evidence>
<keyword evidence="2" id="KW-0812">Transmembrane</keyword>
<feature type="transmembrane region" description="Helical" evidence="2">
    <location>
        <begin position="25"/>
        <end position="44"/>
    </location>
</feature>
<evidence type="ECO:0000256" key="2">
    <source>
        <dbReference type="SAM" id="Phobius"/>
    </source>
</evidence>
<keyword evidence="2" id="KW-0472">Membrane</keyword>
<feature type="compositionally biased region" description="Polar residues" evidence="1">
    <location>
        <begin position="80"/>
        <end position="89"/>
    </location>
</feature>
<sequence>MGPGGPGWGPGPGGPGWGPGPGGPGFGPGGFFGGICNALCAWLLSQATRKASDRLSTMNHSTAQVSGQQKMERCQGPKTELSQEANTKRPQPINICKDVSQRITGKARTIL</sequence>
<dbReference type="AlphaFoldDB" id="A0ABD2ZIE6"/>
<dbReference type="Proteomes" id="UP001630127">
    <property type="component" value="Unassembled WGS sequence"/>
</dbReference>
<reference evidence="3 4" key="1">
    <citation type="submission" date="2024-11" db="EMBL/GenBank/DDBJ databases">
        <title>A near-complete genome assembly of Cinchona calisaya.</title>
        <authorList>
            <person name="Lian D.C."/>
            <person name="Zhao X.W."/>
            <person name="Wei L."/>
        </authorList>
    </citation>
    <scope>NUCLEOTIDE SEQUENCE [LARGE SCALE GENOMIC DNA]</scope>
    <source>
        <tissue evidence="3">Nenye</tissue>
    </source>
</reference>
<evidence type="ECO:0008006" key="5">
    <source>
        <dbReference type="Google" id="ProtNLM"/>
    </source>
</evidence>
<dbReference type="EMBL" id="JBJUIK010000009">
    <property type="protein sequence ID" value="KAL3517488.1"/>
    <property type="molecule type" value="Genomic_DNA"/>
</dbReference>
<proteinExistence type="predicted"/>
<keyword evidence="2" id="KW-1133">Transmembrane helix</keyword>
<evidence type="ECO:0000313" key="3">
    <source>
        <dbReference type="EMBL" id="KAL3517488.1"/>
    </source>
</evidence>
<keyword evidence="4" id="KW-1185">Reference proteome</keyword>
<evidence type="ECO:0000256" key="1">
    <source>
        <dbReference type="SAM" id="MobiDB-lite"/>
    </source>
</evidence>
<organism evidence="3 4">
    <name type="scientific">Cinchona calisaya</name>
    <dbReference type="NCBI Taxonomy" id="153742"/>
    <lineage>
        <taxon>Eukaryota</taxon>
        <taxon>Viridiplantae</taxon>
        <taxon>Streptophyta</taxon>
        <taxon>Embryophyta</taxon>
        <taxon>Tracheophyta</taxon>
        <taxon>Spermatophyta</taxon>
        <taxon>Magnoliopsida</taxon>
        <taxon>eudicotyledons</taxon>
        <taxon>Gunneridae</taxon>
        <taxon>Pentapetalae</taxon>
        <taxon>asterids</taxon>
        <taxon>lamiids</taxon>
        <taxon>Gentianales</taxon>
        <taxon>Rubiaceae</taxon>
        <taxon>Cinchonoideae</taxon>
        <taxon>Cinchoneae</taxon>
        <taxon>Cinchona</taxon>
    </lineage>
</organism>
<name>A0ABD2ZIE6_9GENT</name>
<feature type="region of interest" description="Disordered" evidence="1">
    <location>
        <begin position="56"/>
        <end position="93"/>
    </location>
</feature>
<gene>
    <name evidence="3" type="ORF">ACH5RR_020077</name>
</gene>
<feature type="compositionally biased region" description="Polar residues" evidence="1">
    <location>
        <begin position="56"/>
        <end position="69"/>
    </location>
</feature>
<protein>
    <recommendedName>
        <fullName evidence="5">Glycine-rich protein</fullName>
    </recommendedName>
</protein>